<evidence type="ECO:0000256" key="2">
    <source>
        <dbReference type="ARBA" id="ARBA00022448"/>
    </source>
</evidence>
<feature type="transmembrane region" description="Helical" evidence="7">
    <location>
        <begin position="356"/>
        <end position="373"/>
    </location>
</feature>
<feature type="transmembrane region" description="Helical" evidence="7">
    <location>
        <begin position="196"/>
        <end position="215"/>
    </location>
</feature>
<evidence type="ECO:0000256" key="6">
    <source>
        <dbReference type="SAM" id="MobiDB-lite"/>
    </source>
</evidence>
<feature type="domain" description="Major facilitator superfamily (MFS) profile" evidence="8">
    <location>
        <begin position="37"/>
        <end position="498"/>
    </location>
</feature>
<keyword evidence="10" id="KW-1185">Reference proteome</keyword>
<dbReference type="GO" id="GO:0022857">
    <property type="term" value="F:transmembrane transporter activity"/>
    <property type="evidence" value="ECO:0007669"/>
    <property type="project" value="InterPro"/>
</dbReference>
<evidence type="ECO:0000256" key="4">
    <source>
        <dbReference type="ARBA" id="ARBA00022989"/>
    </source>
</evidence>
<dbReference type="EMBL" id="AZHF01000003">
    <property type="protein sequence ID" value="OAA77138.1"/>
    <property type="molecule type" value="Genomic_DNA"/>
</dbReference>
<dbReference type="Proteomes" id="UP000076881">
    <property type="component" value="Unassembled WGS sequence"/>
</dbReference>
<dbReference type="Gene3D" id="1.20.1250.20">
    <property type="entry name" value="MFS general substrate transporter like domains"/>
    <property type="match status" value="1"/>
</dbReference>
<keyword evidence="3 7" id="KW-0812">Transmembrane</keyword>
<feature type="transmembrane region" description="Helical" evidence="7">
    <location>
        <begin position="227"/>
        <end position="244"/>
    </location>
</feature>
<comment type="caution">
    <text evidence="9">The sequence shown here is derived from an EMBL/GenBank/DDBJ whole genome shotgun (WGS) entry which is preliminary data.</text>
</comment>
<organism evidence="9 10">
    <name type="scientific">Akanthomyces lecanii RCEF 1005</name>
    <dbReference type="NCBI Taxonomy" id="1081108"/>
    <lineage>
        <taxon>Eukaryota</taxon>
        <taxon>Fungi</taxon>
        <taxon>Dikarya</taxon>
        <taxon>Ascomycota</taxon>
        <taxon>Pezizomycotina</taxon>
        <taxon>Sordariomycetes</taxon>
        <taxon>Hypocreomycetidae</taxon>
        <taxon>Hypocreales</taxon>
        <taxon>Cordycipitaceae</taxon>
        <taxon>Akanthomyces</taxon>
        <taxon>Cordyceps confragosa</taxon>
    </lineage>
</organism>
<sequence>MEIESMEKSPHRDNKNQPNDDADQELEYPKGLKLVLIFTALCLTNFLVALDQTIIATAIPTITSQFHSIEDIGWYGSAYLLTTCSFQLFFGKLYTLLSIKWTFVAAVLIFEVGSAICGTSPNSIALIVGRAIAGIGGSGVFSGALIIIAKSVPLAKRPAFTGILGAVWGVASVVGPLLGGAFTTGGWAFVIQQFDPIGTVLFVASILCLLIALQWGGSKYPWSDGRVIALLTVFGISSIAWAFTQWKMGENATVPLRIARQRSVAFSTFYIFTASAAFVIPIYYLPIWFQGIKGDSASQSGIHNLPLLLSVVVFAIAGGIGVTIVGYYTPFMVIGAIVMAIGAGLLLLFRVNIPISMWLGFQIVFGAGAGLGLELPNIAVQTVLPEKDVAIGTSLVVLARSLGGAIFISAAQNVFNEHIISGMRGRVPEIDYSVVLNSGATELQKTIKDVAPGQANILSRVLNVYNDAIVQTCIVALALACVSILGAVGVEWRTVKKKSKTPKFDNIG</sequence>
<reference evidence="9 10" key="1">
    <citation type="journal article" date="2016" name="Genome Biol. Evol.">
        <title>Divergent and convergent evolution of fungal pathogenicity.</title>
        <authorList>
            <person name="Shang Y."/>
            <person name="Xiao G."/>
            <person name="Zheng P."/>
            <person name="Cen K."/>
            <person name="Zhan S."/>
            <person name="Wang C."/>
        </authorList>
    </citation>
    <scope>NUCLEOTIDE SEQUENCE [LARGE SCALE GENOMIC DNA]</scope>
    <source>
        <strain evidence="9 10">RCEF 1005</strain>
    </source>
</reference>
<feature type="transmembrane region" description="Helical" evidence="7">
    <location>
        <begin position="331"/>
        <end position="349"/>
    </location>
</feature>
<dbReference type="AlphaFoldDB" id="A0A162KMH5"/>
<gene>
    <name evidence="9" type="ORF">LEL_03961</name>
</gene>
<dbReference type="InterPro" id="IPR036259">
    <property type="entry name" value="MFS_trans_sf"/>
</dbReference>
<evidence type="ECO:0000313" key="9">
    <source>
        <dbReference type="EMBL" id="OAA77138.1"/>
    </source>
</evidence>
<feature type="transmembrane region" description="Helical" evidence="7">
    <location>
        <begin position="468"/>
        <end position="490"/>
    </location>
</feature>
<dbReference type="GO" id="GO:0005886">
    <property type="term" value="C:plasma membrane"/>
    <property type="evidence" value="ECO:0007669"/>
    <property type="project" value="TreeGrafter"/>
</dbReference>
<proteinExistence type="predicted"/>
<feature type="transmembrane region" description="Helical" evidence="7">
    <location>
        <begin position="34"/>
        <end position="60"/>
    </location>
</feature>
<accession>A0A162KMH5</accession>
<protein>
    <submittedName>
        <fullName evidence="9">Major facilitator superfamily domain, general substrate transporter</fullName>
    </submittedName>
</protein>
<dbReference type="OrthoDB" id="10021397at2759"/>
<feature type="region of interest" description="Disordered" evidence="6">
    <location>
        <begin position="1"/>
        <end position="22"/>
    </location>
</feature>
<feature type="transmembrane region" description="Helical" evidence="7">
    <location>
        <begin position="160"/>
        <end position="190"/>
    </location>
</feature>
<feature type="transmembrane region" description="Helical" evidence="7">
    <location>
        <begin position="102"/>
        <end position="121"/>
    </location>
</feature>
<feature type="compositionally biased region" description="Basic and acidic residues" evidence="6">
    <location>
        <begin position="1"/>
        <end position="15"/>
    </location>
</feature>
<keyword evidence="5 7" id="KW-0472">Membrane</keyword>
<keyword evidence="4 7" id="KW-1133">Transmembrane helix</keyword>
<dbReference type="InterPro" id="IPR011701">
    <property type="entry name" value="MFS"/>
</dbReference>
<evidence type="ECO:0000256" key="1">
    <source>
        <dbReference type="ARBA" id="ARBA00004141"/>
    </source>
</evidence>
<dbReference type="SUPFAM" id="SSF103473">
    <property type="entry name" value="MFS general substrate transporter"/>
    <property type="match status" value="1"/>
</dbReference>
<keyword evidence="2" id="KW-0813">Transport</keyword>
<evidence type="ECO:0000313" key="10">
    <source>
        <dbReference type="Proteomes" id="UP000076881"/>
    </source>
</evidence>
<name>A0A162KMH5_CORDF</name>
<dbReference type="Pfam" id="PF07690">
    <property type="entry name" value="MFS_1"/>
    <property type="match status" value="1"/>
</dbReference>
<evidence type="ECO:0000259" key="8">
    <source>
        <dbReference type="PROSITE" id="PS50850"/>
    </source>
</evidence>
<dbReference type="PRINTS" id="PR01036">
    <property type="entry name" value="TCRTETB"/>
</dbReference>
<dbReference type="PANTHER" id="PTHR23501:SF199">
    <property type="entry name" value="MFS EFFLUX TRANSPORTER INPD-RELATED"/>
    <property type="match status" value="1"/>
</dbReference>
<feature type="transmembrane region" description="Helical" evidence="7">
    <location>
        <begin position="264"/>
        <end position="285"/>
    </location>
</feature>
<dbReference type="InterPro" id="IPR020846">
    <property type="entry name" value="MFS_dom"/>
</dbReference>
<comment type="subcellular location">
    <subcellularLocation>
        <location evidence="1">Membrane</location>
        <topology evidence="1">Multi-pass membrane protein</topology>
    </subcellularLocation>
</comment>
<evidence type="ECO:0000256" key="3">
    <source>
        <dbReference type="ARBA" id="ARBA00022692"/>
    </source>
</evidence>
<feature type="transmembrane region" description="Helical" evidence="7">
    <location>
        <begin position="305"/>
        <end position="325"/>
    </location>
</feature>
<dbReference type="FunFam" id="1.20.1250.20:FF:000196">
    <property type="entry name" value="MFS toxin efflux pump (AflT)"/>
    <property type="match status" value="1"/>
</dbReference>
<dbReference type="PROSITE" id="PS50850">
    <property type="entry name" value="MFS"/>
    <property type="match status" value="1"/>
</dbReference>
<feature type="transmembrane region" description="Helical" evidence="7">
    <location>
        <begin position="127"/>
        <end position="148"/>
    </location>
</feature>
<dbReference type="PANTHER" id="PTHR23501">
    <property type="entry name" value="MAJOR FACILITATOR SUPERFAMILY"/>
    <property type="match status" value="1"/>
</dbReference>
<dbReference type="CDD" id="cd17502">
    <property type="entry name" value="MFS_Azr1_MDR_like"/>
    <property type="match status" value="1"/>
</dbReference>
<evidence type="ECO:0000256" key="5">
    <source>
        <dbReference type="ARBA" id="ARBA00023136"/>
    </source>
</evidence>
<feature type="transmembrane region" description="Helical" evidence="7">
    <location>
        <begin position="72"/>
        <end position="90"/>
    </location>
</feature>
<evidence type="ECO:0000256" key="7">
    <source>
        <dbReference type="SAM" id="Phobius"/>
    </source>
</evidence>